<accession>A0A059D9E7</accession>
<dbReference type="EMBL" id="KK198754">
    <property type="protein sequence ID" value="KCW87212.1"/>
    <property type="molecule type" value="Genomic_DNA"/>
</dbReference>
<proteinExistence type="predicted"/>
<name>A0A059D9E7_EUCGR</name>
<reference evidence="1" key="1">
    <citation type="submission" date="2013-07" db="EMBL/GenBank/DDBJ databases">
        <title>The genome of Eucalyptus grandis.</title>
        <authorList>
            <person name="Schmutz J."/>
            <person name="Hayes R."/>
            <person name="Myburg A."/>
            <person name="Tuskan G."/>
            <person name="Grattapaglia D."/>
            <person name="Rokhsar D.S."/>
        </authorList>
    </citation>
    <scope>NUCLEOTIDE SEQUENCE</scope>
    <source>
        <tissue evidence="1">Leaf extractions</tissue>
    </source>
</reference>
<organism evidence="1">
    <name type="scientific">Eucalyptus grandis</name>
    <name type="common">Flooded gum</name>
    <dbReference type="NCBI Taxonomy" id="71139"/>
    <lineage>
        <taxon>Eukaryota</taxon>
        <taxon>Viridiplantae</taxon>
        <taxon>Streptophyta</taxon>
        <taxon>Embryophyta</taxon>
        <taxon>Tracheophyta</taxon>
        <taxon>Spermatophyta</taxon>
        <taxon>Magnoliopsida</taxon>
        <taxon>eudicotyledons</taxon>
        <taxon>Gunneridae</taxon>
        <taxon>Pentapetalae</taxon>
        <taxon>rosids</taxon>
        <taxon>malvids</taxon>
        <taxon>Myrtales</taxon>
        <taxon>Myrtaceae</taxon>
        <taxon>Myrtoideae</taxon>
        <taxon>Eucalypteae</taxon>
        <taxon>Eucalyptus</taxon>
    </lineage>
</organism>
<dbReference type="AlphaFoldDB" id="A0A059D9E7"/>
<dbReference type="Gramene" id="KCW87212">
    <property type="protein sequence ID" value="KCW87212"/>
    <property type="gene ID" value="EUGRSUZ_B03726"/>
</dbReference>
<sequence>MKQTKHEHLSSNIEDTYTSCIPLNLAAPPSDPQQDLQRELLTLSYKMTQSKVARINLPQFPEQEAF</sequence>
<dbReference type="InParanoid" id="A0A059D9E7"/>
<evidence type="ECO:0000313" key="1">
    <source>
        <dbReference type="EMBL" id="KCW87212.1"/>
    </source>
</evidence>
<protein>
    <submittedName>
        <fullName evidence="1">Uncharacterized protein</fullName>
    </submittedName>
</protein>
<gene>
    <name evidence="1" type="ORF">EUGRSUZ_B03726</name>
</gene>